<evidence type="ECO:0000313" key="1">
    <source>
        <dbReference type="EMBL" id="GAA3184553.1"/>
    </source>
</evidence>
<comment type="caution">
    <text evidence="1">The sequence shown here is derived from an EMBL/GenBank/DDBJ whole genome shotgun (WGS) entry which is preliminary data.</text>
</comment>
<reference evidence="2" key="1">
    <citation type="journal article" date="2019" name="Int. J. Syst. Evol. Microbiol.">
        <title>The Global Catalogue of Microorganisms (GCM) 10K type strain sequencing project: providing services to taxonomists for standard genome sequencing and annotation.</title>
        <authorList>
            <consortium name="The Broad Institute Genomics Platform"/>
            <consortium name="The Broad Institute Genome Sequencing Center for Infectious Disease"/>
            <person name="Wu L."/>
            <person name="Ma J."/>
        </authorList>
    </citation>
    <scope>NUCLEOTIDE SEQUENCE [LARGE SCALE GENOMIC DNA]</scope>
    <source>
        <strain evidence="2">JCM 15614</strain>
    </source>
</reference>
<dbReference type="EMBL" id="BAAAVV010000019">
    <property type="protein sequence ID" value="GAA3184553.1"/>
    <property type="molecule type" value="Genomic_DNA"/>
</dbReference>
<proteinExistence type="predicted"/>
<gene>
    <name evidence="1" type="ORF">GCM10010531_43470</name>
</gene>
<accession>A0ABP6PP24</accession>
<evidence type="ECO:0000313" key="2">
    <source>
        <dbReference type="Proteomes" id="UP001499924"/>
    </source>
</evidence>
<dbReference type="Proteomes" id="UP001499924">
    <property type="component" value="Unassembled WGS sequence"/>
</dbReference>
<name>A0ABP6PP24_9ACTN</name>
<protein>
    <submittedName>
        <fullName evidence="1">Uncharacterized protein</fullName>
    </submittedName>
</protein>
<sequence length="91" mass="9859">MPPSFPVGATGVTWHLPHVRRVALDLPRCRGRIAAVERPRGLASRPACPTLPLTVARPEGATETDDESERGDMTALRVCLPPVTPMEEQHG</sequence>
<keyword evidence="2" id="KW-1185">Reference proteome</keyword>
<organism evidence="1 2">
    <name type="scientific">Blastococcus jejuensis</name>
    <dbReference type="NCBI Taxonomy" id="351224"/>
    <lineage>
        <taxon>Bacteria</taxon>
        <taxon>Bacillati</taxon>
        <taxon>Actinomycetota</taxon>
        <taxon>Actinomycetes</taxon>
        <taxon>Geodermatophilales</taxon>
        <taxon>Geodermatophilaceae</taxon>
        <taxon>Blastococcus</taxon>
    </lineage>
</organism>